<dbReference type="Pfam" id="PF00534">
    <property type="entry name" value="Glycos_transf_1"/>
    <property type="match status" value="1"/>
</dbReference>
<evidence type="ECO:0000256" key="3">
    <source>
        <dbReference type="ARBA" id="ARBA00004964"/>
    </source>
</evidence>
<dbReference type="PANTHER" id="PTHR45825:SF11">
    <property type="entry name" value="ALPHA AMYLASE DOMAIN-CONTAINING PROTEIN"/>
    <property type="match status" value="1"/>
</dbReference>
<feature type="domain" description="Starch synthase catalytic" evidence="10">
    <location>
        <begin position="4"/>
        <end position="246"/>
    </location>
</feature>
<keyword evidence="5 8" id="KW-0328">Glycosyltransferase</keyword>
<feature type="binding site" evidence="8">
    <location>
        <position position="17"/>
    </location>
    <ligand>
        <name>ADP-alpha-D-glucose</name>
        <dbReference type="ChEBI" id="CHEBI:57498"/>
    </ligand>
</feature>
<evidence type="ECO:0000313" key="11">
    <source>
        <dbReference type="EMBL" id="MBT0662903.1"/>
    </source>
</evidence>
<dbReference type="GO" id="GO:0005829">
    <property type="term" value="C:cytosol"/>
    <property type="evidence" value="ECO:0007669"/>
    <property type="project" value="TreeGrafter"/>
</dbReference>
<keyword evidence="7 8" id="KW-0320">Glycogen biosynthesis</keyword>
<dbReference type="CDD" id="cd03791">
    <property type="entry name" value="GT5_Glycogen_synthase_DULL1-like"/>
    <property type="match status" value="1"/>
</dbReference>
<dbReference type="InterPro" id="IPR011835">
    <property type="entry name" value="GS/SS"/>
</dbReference>
<feature type="domain" description="Glycosyl transferase family 1" evidence="9">
    <location>
        <begin position="299"/>
        <end position="458"/>
    </location>
</feature>
<dbReference type="GO" id="GO:0004373">
    <property type="term" value="F:alpha-1,4-glucan glucosyltransferase (UDP-glucose donor) activity"/>
    <property type="evidence" value="ECO:0007669"/>
    <property type="project" value="InterPro"/>
</dbReference>
<dbReference type="SUPFAM" id="SSF53756">
    <property type="entry name" value="UDP-Glycosyltransferase/glycogen phosphorylase"/>
    <property type="match status" value="1"/>
</dbReference>
<dbReference type="EMBL" id="JAHCVJ010000001">
    <property type="protein sequence ID" value="MBT0662903.1"/>
    <property type="molecule type" value="Genomic_DNA"/>
</dbReference>
<name>A0AAW4L1P9_9BACT</name>
<gene>
    <name evidence="8 11" type="primary">glgA</name>
    <name evidence="11" type="ORF">KI809_01215</name>
</gene>
<dbReference type="NCBIfam" id="TIGR02095">
    <property type="entry name" value="glgA"/>
    <property type="match status" value="1"/>
</dbReference>
<comment type="similarity">
    <text evidence="4 8">Belongs to the glycosyltransferase 1 family. Bacterial/plant glycogen synthase subfamily.</text>
</comment>
<dbReference type="AlphaFoldDB" id="A0AAW4L1P9"/>
<sequence length="524" mass="58871">MGLKILMAASECVPFAKAGGLGDVVGALPKYLEKLGHDVRIVMPRYYCVDREKYGLKLLPGILVVPMGVIGNQYCGVYEGRLPGSDVVVYFLEHEGYYGRDGLYEVNNEGFLDNDNRFAFLSKAALEICKMLDFRPDIVHAHDWHTAAIPVLLNTLYLNDPFVGGRPTLLTVHNMQYQGDFYEGLMDVLGVGWEWFNFLNLEKDGAVNLLKGGLYHATLINTVSNGYAREMHTSDYGWGLEGVVRERSADLFGILNGVDYGEWSPENDPFIPATYSACNLSGKKICKRELQMEMGLPVRDDVPLFGIVSRMVKQKGIDILAEALPWILSLDVQFVMLGGGEPWAHFYFGDVMAAHPDKFRVKIGYDNPLAHRIEAGCDFFVMPSAFEPCGLNQMYSLRYGTLPIVRATGGLDDSVENFHEGALTGTGFKFWEYKARALFDTVGWALHTWFNRKDAMKKLISNAMQQQFTWEDAADKYQALYLLAIERRLGGENLKGRLASVHSLDRPAGTLKQQIRRRAPARKR</sequence>
<dbReference type="GO" id="GO:0009011">
    <property type="term" value="F:alpha-1,4-glucan glucosyltransferase (ADP-glucose donor) activity"/>
    <property type="evidence" value="ECO:0007669"/>
    <property type="project" value="UniProtKB-UniRule"/>
</dbReference>
<dbReference type="InterPro" id="IPR013534">
    <property type="entry name" value="Starch_synth_cat_dom"/>
</dbReference>
<evidence type="ECO:0000256" key="4">
    <source>
        <dbReference type="ARBA" id="ARBA00010281"/>
    </source>
</evidence>
<comment type="function">
    <text evidence="2 8">Synthesizes alpha-1,4-glucan chains using ADP-glucose.</text>
</comment>
<evidence type="ECO:0000256" key="6">
    <source>
        <dbReference type="ARBA" id="ARBA00022679"/>
    </source>
</evidence>
<comment type="pathway">
    <text evidence="3 8">Glycan biosynthesis; glycogen biosynthesis.</text>
</comment>
<keyword evidence="12" id="KW-1185">Reference proteome</keyword>
<dbReference type="NCBIfam" id="NF001899">
    <property type="entry name" value="PRK00654.1-2"/>
    <property type="match status" value="1"/>
</dbReference>
<comment type="catalytic activity">
    <reaction evidence="1 8">
        <text>[(1-&gt;4)-alpha-D-glucosyl](n) + ADP-alpha-D-glucose = [(1-&gt;4)-alpha-D-glucosyl](n+1) + ADP + H(+)</text>
        <dbReference type="Rhea" id="RHEA:18189"/>
        <dbReference type="Rhea" id="RHEA-COMP:9584"/>
        <dbReference type="Rhea" id="RHEA-COMP:9587"/>
        <dbReference type="ChEBI" id="CHEBI:15378"/>
        <dbReference type="ChEBI" id="CHEBI:15444"/>
        <dbReference type="ChEBI" id="CHEBI:57498"/>
        <dbReference type="ChEBI" id="CHEBI:456216"/>
        <dbReference type="EC" id="2.4.1.21"/>
    </reaction>
</comment>
<evidence type="ECO:0000256" key="2">
    <source>
        <dbReference type="ARBA" id="ARBA00002764"/>
    </source>
</evidence>
<organism evidence="11 12">
    <name type="scientific">Geoanaerobacter pelophilus</name>
    <dbReference type="NCBI Taxonomy" id="60036"/>
    <lineage>
        <taxon>Bacteria</taxon>
        <taxon>Pseudomonadati</taxon>
        <taxon>Thermodesulfobacteriota</taxon>
        <taxon>Desulfuromonadia</taxon>
        <taxon>Geobacterales</taxon>
        <taxon>Geobacteraceae</taxon>
        <taxon>Geoanaerobacter</taxon>
    </lineage>
</organism>
<evidence type="ECO:0000256" key="1">
    <source>
        <dbReference type="ARBA" id="ARBA00001478"/>
    </source>
</evidence>
<dbReference type="GO" id="GO:0005978">
    <property type="term" value="P:glycogen biosynthetic process"/>
    <property type="evidence" value="ECO:0007669"/>
    <property type="project" value="UniProtKB-UniRule"/>
</dbReference>
<evidence type="ECO:0000259" key="10">
    <source>
        <dbReference type="Pfam" id="PF08323"/>
    </source>
</evidence>
<reference evidence="11 12" key="1">
    <citation type="submission" date="2021-05" db="EMBL/GenBank/DDBJ databases">
        <title>The draft genome of Geobacter pelophilus DSM 12255.</title>
        <authorList>
            <person name="Xu Z."/>
            <person name="Masuda Y."/>
            <person name="Itoh H."/>
            <person name="Senoo K."/>
        </authorList>
    </citation>
    <scope>NUCLEOTIDE SEQUENCE [LARGE SCALE GENOMIC DNA]</scope>
    <source>
        <strain evidence="11 12">DSM 12255</strain>
    </source>
</reference>
<comment type="caution">
    <text evidence="11">The sequence shown here is derived from an EMBL/GenBank/DDBJ whole genome shotgun (WGS) entry which is preliminary data.</text>
</comment>
<dbReference type="Proteomes" id="UP000811899">
    <property type="component" value="Unassembled WGS sequence"/>
</dbReference>
<dbReference type="Pfam" id="PF08323">
    <property type="entry name" value="Glyco_transf_5"/>
    <property type="match status" value="1"/>
</dbReference>
<accession>A0AAW4L1P9</accession>
<evidence type="ECO:0000313" key="12">
    <source>
        <dbReference type="Proteomes" id="UP000811899"/>
    </source>
</evidence>
<dbReference type="RefSeq" id="WP_214169695.1">
    <property type="nucleotide sequence ID" value="NZ_JAHCVJ010000001.1"/>
</dbReference>
<evidence type="ECO:0000259" key="9">
    <source>
        <dbReference type="Pfam" id="PF00534"/>
    </source>
</evidence>
<proteinExistence type="inferred from homology"/>
<evidence type="ECO:0000256" key="7">
    <source>
        <dbReference type="ARBA" id="ARBA00023056"/>
    </source>
</evidence>
<keyword evidence="6 8" id="KW-0808">Transferase</keyword>
<dbReference type="HAMAP" id="MF_00484">
    <property type="entry name" value="Glycogen_synth"/>
    <property type="match status" value="1"/>
</dbReference>
<protein>
    <recommendedName>
        <fullName evidence="8">Glycogen synthase</fullName>
        <ecNumber evidence="8">2.4.1.21</ecNumber>
    </recommendedName>
    <alternativeName>
        <fullName evidence="8">Starch [bacterial glycogen] synthase</fullName>
    </alternativeName>
</protein>
<dbReference type="InterPro" id="IPR001296">
    <property type="entry name" value="Glyco_trans_1"/>
</dbReference>
<dbReference type="PANTHER" id="PTHR45825">
    <property type="entry name" value="GRANULE-BOUND STARCH SYNTHASE 1, CHLOROPLASTIC/AMYLOPLASTIC"/>
    <property type="match status" value="1"/>
</dbReference>
<evidence type="ECO:0000256" key="5">
    <source>
        <dbReference type="ARBA" id="ARBA00022676"/>
    </source>
</evidence>
<evidence type="ECO:0000256" key="8">
    <source>
        <dbReference type="HAMAP-Rule" id="MF_00484"/>
    </source>
</evidence>
<dbReference type="EC" id="2.4.1.21" evidence="8"/>
<dbReference type="Gene3D" id="3.40.50.2000">
    <property type="entry name" value="Glycogen Phosphorylase B"/>
    <property type="match status" value="2"/>
</dbReference>